<dbReference type="EnsemblPlants" id="TuG1812G0400001441.01.T01">
    <property type="protein sequence ID" value="TuG1812G0400001441.01.T01"/>
    <property type="gene ID" value="TuG1812G0400001441.01"/>
</dbReference>
<evidence type="ECO:0000313" key="2">
    <source>
        <dbReference type="Proteomes" id="UP000015106"/>
    </source>
</evidence>
<accession>A0A8R7U6R2</accession>
<dbReference type="AlphaFoldDB" id="A0A8R7U6R2"/>
<protein>
    <submittedName>
        <fullName evidence="1">Uncharacterized protein</fullName>
    </submittedName>
</protein>
<keyword evidence="2" id="KW-1185">Reference proteome</keyword>
<organism evidence="1 2">
    <name type="scientific">Triticum urartu</name>
    <name type="common">Red wild einkorn</name>
    <name type="synonym">Crithodium urartu</name>
    <dbReference type="NCBI Taxonomy" id="4572"/>
    <lineage>
        <taxon>Eukaryota</taxon>
        <taxon>Viridiplantae</taxon>
        <taxon>Streptophyta</taxon>
        <taxon>Embryophyta</taxon>
        <taxon>Tracheophyta</taxon>
        <taxon>Spermatophyta</taxon>
        <taxon>Magnoliopsida</taxon>
        <taxon>Liliopsida</taxon>
        <taxon>Poales</taxon>
        <taxon>Poaceae</taxon>
        <taxon>BOP clade</taxon>
        <taxon>Pooideae</taxon>
        <taxon>Triticodae</taxon>
        <taxon>Triticeae</taxon>
        <taxon>Triticinae</taxon>
        <taxon>Triticum</taxon>
    </lineage>
</organism>
<reference evidence="1" key="2">
    <citation type="submission" date="2018-03" db="EMBL/GenBank/DDBJ databases">
        <title>The Triticum urartu genome reveals the dynamic nature of wheat genome evolution.</title>
        <authorList>
            <person name="Ling H."/>
            <person name="Ma B."/>
            <person name="Shi X."/>
            <person name="Liu H."/>
            <person name="Dong L."/>
            <person name="Sun H."/>
            <person name="Cao Y."/>
            <person name="Gao Q."/>
            <person name="Zheng S."/>
            <person name="Li Y."/>
            <person name="Yu Y."/>
            <person name="Du H."/>
            <person name="Qi M."/>
            <person name="Li Y."/>
            <person name="Yu H."/>
            <person name="Cui Y."/>
            <person name="Wang N."/>
            <person name="Chen C."/>
            <person name="Wu H."/>
            <person name="Zhao Y."/>
            <person name="Zhang J."/>
            <person name="Li Y."/>
            <person name="Zhou W."/>
            <person name="Zhang B."/>
            <person name="Hu W."/>
            <person name="Eijk M."/>
            <person name="Tang J."/>
            <person name="Witsenboer H."/>
            <person name="Zhao S."/>
            <person name="Li Z."/>
            <person name="Zhang A."/>
            <person name="Wang D."/>
            <person name="Liang C."/>
        </authorList>
    </citation>
    <scope>NUCLEOTIDE SEQUENCE [LARGE SCALE GENOMIC DNA]</scope>
    <source>
        <strain evidence="1">cv. G1812</strain>
    </source>
</reference>
<dbReference type="Gramene" id="TuG1812G0400001441.01.T01">
    <property type="protein sequence ID" value="TuG1812G0400001441.01.T01"/>
    <property type="gene ID" value="TuG1812G0400001441.01"/>
</dbReference>
<proteinExistence type="predicted"/>
<name>A0A8R7U6R2_TRIUA</name>
<sequence length="115" mass="13276">MAAGLGSRRRLPRYACDVVVASLPLRPPPELVDDGGRVHLFFTVHHADEHRWTPHHGFLPTNGERDVPSLLCWYNTFLISVLVETRCRRDLPYQGAISERIGDWFLRWLVCLRNS</sequence>
<evidence type="ECO:0000313" key="1">
    <source>
        <dbReference type="EnsemblPlants" id="TuG1812G0400001441.01.T01"/>
    </source>
</evidence>
<reference evidence="2" key="1">
    <citation type="journal article" date="2013" name="Nature">
        <title>Draft genome of the wheat A-genome progenitor Triticum urartu.</title>
        <authorList>
            <person name="Ling H.Q."/>
            <person name="Zhao S."/>
            <person name="Liu D."/>
            <person name="Wang J."/>
            <person name="Sun H."/>
            <person name="Zhang C."/>
            <person name="Fan H."/>
            <person name="Li D."/>
            <person name="Dong L."/>
            <person name="Tao Y."/>
            <person name="Gao C."/>
            <person name="Wu H."/>
            <person name="Li Y."/>
            <person name="Cui Y."/>
            <person name="Guo X."/>
            <person name="Zheng S."/>
            <person name="Wang B."/>
            <person name="Yu K."/>
            <person name="Liang Q."/>
            <person name="Yang W."/>
            <person name="Lou X."/>
            <person name="Chen J."/>
            <person name="Feng M."/>
            <person name="Jian J."/>
            <person name="Zhang X."/>
            <person name="Luo G."/>
            <person name="Jiang Y."/>
            <person name="Liu J."/>
            <person name="Wang Z."/>
            <person name="Sha Y."/>
            <person name="Zhang B."/>
            <person name="Wu H."/>
            <person name="Tang D."/>
            <person name="Shen Q."/>
            <person name="Xue P."/>
            <person name="Zou S."/>
            <person name="Wang X."/>
            <person name="Liu X."/>
            <person name="Wang F."/>
            <person name="Yang Y."/>
            <person name="An X."/>
            <person name="Dong Z."/>
            <person name="Zhang K."/>
            <person name="Zhang X."/>
            <person name="Luo M.C."/>
            <person name="Dvorak J."/>
            <person name="Tong Y."/>
            <person name="Wang J."/>
            <person name="Yang H."/>
            <person name="Li Z."/>
            <person name="Wang D."/>
            <person name="Zhang A."/>
            <person name="Wang J."/>
        </authorList>
    </citation>
    <scope>NUCLEOTIDE SEQUENCE</scope>
    <source>
        <strain evidence="2">cv. G1812</strain>
    </source>
</reference>
<dbReference type="Proteomes" id="UP000015106">
    <property type="component" value="Chromosome 4"/>
</dbReference>
<reference evidence="1" key="3">
    <citation type="submission" date="2022-06" db="UniProtKB">
        <authorList>
            <consortium name="EnsemblPlants"/>
        </authorList>
    </citation>
    <scope>IDENTIFICATION</scope>
</reference>